<evidence type="ECO:0000256" key="1">
    <source>
        <dbReference type="ARBA" id="ARBA00004651"/>
    </source>
</evidence>
<protein>
    <submittedName>
        <fullName evidence="9">Membrane protein</fullName>
    </submittedName>
</protein>
<evidence type="ECO:0000313" key="10">
    <source>
        <dbReference type="Proteomes" id="UP000054075"/>
    </source>
</evidence>
<dbReference type="AlphaFoldDB" id="A8PLN7"/>
<dbReference type="EMBL" id="AAQJ02000001">
    <property type="protein sequence ID" value="EDP46269.1"/>
    <property type="molecule type" value="Genomic_DNA"/>
</dbReference>
<reference evidence="9" key="2">
    <citation type="submission" date="2007-10" db="EMBL/GenBank/DDBJ databases">
        <authorList>
            <person name="Myers G.S."/>
        </authorList>
    </citation>
    <scope>NUCLEOTIDE SEQUENCE [LARGE SCALE GENOMIC DNA]</scope>
</reference>
<evidence type="ECO:0000256" key="7">
    <source>
        <dbReference type="ARBA" id="ARBA00024033"/>
    </source>
</evidence>
<feature type="transmembrane region" description="Helical" evidence="8">
    <location>
        <begin position="363"/>
        <end position="384"/>
    </location>
</feature>
<feature type="transmembrane region" description="Helical" evidence="8">
    <location>
        <begin position="396"/>
        <end position="419"/>
    </location>
</feature>
<comment type="caution">
    <text evidence="9">The sequence shown here is derived from an EMBL/GenBank/DDBJ whole genome shotgun (WGS) entry which is preliminary data.</text>
</comment>
<keyword evidence="2" id="KW-1003">Cell membrane</keyword>
<gene>
    <name evidence="9" type="ORF">RICGR_0488</name>
</gene>
<evidence type="ECO:0000256" key="8">
    <source>
        <dbReference type="SAM" id="Phobius"/>
    </source>
</evidence>
<keyword evidence="10" id="KW-1185">Reference proteome</keyword>
<keyword evidence="6 8" id="KW-0472">Membrane</keyword>
<feature type="transmembrane region" description="Helical" evidence="8">
    <location>
        <begin position="329"/>
        <end position="357"/>
    </location>
</feature>
<comment type="similarity">
    <text evidence="7">Belongs to the glycosyltransferase 87 family.</text>
</comment>
<organism evidence="9 10">
    <name type="scientific">Rickettsiella grylli</name>
    <dbReference type="NCBI Taxonomy" id="59196"/>
    <lineage>
        <taxon>Bacteria</taxon>
        <taxon>Pseudomonadati</taxon>
        <taxon>Pseudomonadota</taxon>
        <taxon>Gammaproteobacteria</taxon>
        <taxon>Legionellales</taxon>
        <taxon>Coxiellaceae</taxon>
        <taxon>Rickettsiella</taxon>
    </lineage>
</organism>
<dbReference type="Pfam" id="PF09594">
    <property type="entry name" value="GT87"/>
    <property type="match status" value="1"/>
</dbReference>
<evidence type="ECO:0000256" key="2">
    <source>
        <dbReference type="ARBA" id="ARBA00022475"/>
    </source>
</evidence>
<dbReference type="eggNOG" id="COG0823">
    <property type="taxonomic scope" value="Bacteria"/>
</dbReference>
<feature type="transmembrane region" description="Helical" evidence="8">
    <location>
        <begin position="12"/>
        <end position="32"/>
    </location>
</feature>
<feature type="transmembrane region" description="Helical" evidence="8">
    <location>
        <begin position="147"/>
        <end position="164"/>
    </location>
</feature>
<proteinExistence type="inferred from homology"/>
<dbReference type="GO" id="GO:0005886">
    <property type="term" value="C:plasma membrane"/>
    <property type="evidence" value="ECO:0007669"/>
    <property type="project" value="UniProtKB-SubCell"/>
</dbReference>
<evidence type="ECO:0000313" key="9">
    <source>
        <dbReference type="EMBL" id="EDP46269.1"/>
    </source>
</evidence>
<keyword evidence="3" id="KW-0808">Transferase</keyword>
<dbReference type="InterPro" id="IPR018584">
    <property type="entry name" value="GT87"/>
</dbReference>
<dbReference type="OrthoDB" id="5659754at2"/>
<dbReference type="Proteomes" id="UP000054075">
    <property type="component" value="Unassembled WGS sequence"/>
</dbReference>
<feature type="transmembrane region" description="Helical" evidence="8">
    <location>
        <begin position="439"/>
        <end position="465"/>
    </location>
</feature>
<comment type="subcellular location">
    <subcellularLocation>
        <location evidence="1">Cell membrane</location>
        <topology evidence="1">Multi-pass membrane protein</topology>
    </subcellularLocation>
</comment>
<feature type="transmembrane region" description="Helical" evidence="8">
    <location>
        <begin position="257"/>
        <end position="277"/>
    </location>
</feature>
<keyword evidence="5 8" id="KW-1133">Transmembrane helix</keyword>
<accession>A8PLN7</accession>
<evidence type="ECO:0000256" key="3">
    <source>
        <dbReference type="ARBA" id="ARBA00022679"/>
    </source>
</evidence>
<feature type="transmembrane region" description="Helical" evidence="8">
    <location>
        <begin position="117"/>
        <end position="135"/>
    </location>
</feature>
<evidence type="ECO:0000256" key="4">
    <source>
        <dbReference type="ARBA" id="ARBA00022692"/>
    </source>
</evidence>
<reference evidence="9" key="1">
    <citation type="submission" date="2006-04" db="EMBL/GenBank/DDBJ databases">
        <authorList>
            <person name="Seshadri R."/>
            <person name="Federici B.A."/>
        </authorList>
    </citation>
    <scope>NUCLEOTIDE SEQUENCE [LARGE SCALE GENOMIC DNA]</scope>
</reference>
<feature type="transmembrane region" description="Helical" evidence="8">
    <location>
        <begin position="283"/>
        <end position="308"/>
    </location>
</feature>
<feature type="transmembrane region" description="Helical" evidence="8">
    <location>
        <begin position="193"/>
        <end position="217"/>
    </location>
</feature>
<evidence type="ECO:0000256" key="5">
    <source>
        <dbReference type="ARBA" id="ARBA00022989"/>
    </source>
</evidence>
<sequence>MVDMQLTNAFHRLLFLCGVVLLIILLSLYLIYPLTRGGENFLYSDFGKFYHSQRCFIHGKNIYTPVYFIKHKRHASHSTSDFKLTSQKSIKLGDNLNPPFFTLITFPFAYLSYPHAFVLWTFISIISGAIGILLLQQKLNRKTFSPSCGLLLLIGLFSYFPSFINVQLGQVSLILLPLVVLGWRAARNEKTSLAAFFLGLAASLKPFIGLFFFYFLMRKEWRALGTFLITLLCCSLIAAFFLGIANYRAYYHVCQHISWAASSWNVSFYGFLLRLLGGLEKNIALFPLPGLINILYPLISILFFLALIQFLRPQVGISSAHKIDLDFSAIIVGMLLLSPLGWIYYFPLLCIPFFILWQFSIKGIYPIGLPLFLMTCIFVSNIPMNLIHSDMINTKNVLRLFLSSSLYFLVLLSLISLLFRLRYYLPHHFSLHFEKIPQALLLLMGVVAFLPAYQGIGNATLYGFLHSQFYSTHYNTYLHITGFKLC</sequence>
<dbReference type="STRING" id="59196.RICGR_0488"/>
<feature type="transmembrane region" description="Helical" evidence="8">
    <location>
        <begin position="223"/>
        <end position="245"/>
    </location>
</feature>
<evidence type="ECO:0000256" key="6">
    <source>
        <dbReference type="ARBA" id="ARBA00023136"/>
    </source>
</evidence>
<keyword evidence="4 8" id="KW-0812">Transmembrane</keyword>
<name>A8PLN7_9COXI</name>
<dbReference type="GO" id="GO:0016758">
    <property type="term" value="F:hexosyltransferase activity"/>
    <property type="evidence" value="ECO:0007669"/>
    <property type="project" value="InterPro"/>
</dbReference>